<reference evidence="2" key="1">
    <citation type="submission" date="2022-01" db="EMBL/GenBank/DDBJ databases">
        <title>Genome Sequence Resource for Two Populations of Ditylenchus destructor, the Migratory Endoparasitic Phytonematode.</title>
        <authorList>
            <person name="Zhang H."/>
            <person name="Lin R."/>
            <person name="Xie B."/>
        </authorList>
    </citation>
    <scope>NUCLEOTIDE SEQUENCE</scope>
    <source>
        <strain evidence="2">BazhouSP</strain>
    </source>
</reference>
<evidence type="ECO:0000256" key="1">
    <source>
        <dbReference type="SAM" id="SignalP"/>
    </source>
</evidence>
<organism evidence="2 3">
    <name type="scientific">Ditylenchus destructor</name>
    <dbReference type="NCBI Taxonomy" id="166010"/>
    <lineage>
        <taxon>Eukaryota</taxon>
        <taxon>Metazoa</taxon>
        <taxon>Ecdysozoa</taxon>
        <taxon>Nematoda</taxon>
        <taxon>Chromadorea</taxon>
        <taxon>Rhabditida</taxon>
        <taxon>Tylenchina</taxon>
        <taxon>Tylenchomorpha</taxon>
        <taxon>Sphaerularioidea</taxon>
        <taxon>Anguinidae</taxon>
        <taxon>Anguininae</taxon>
        <taxon>Ditylenchus</taxon>
    </lineage>
</organism>
<dbReference type="AlphaFoldDB" id="A0AAD4MK30"/>
<accession>A0AAD4MK30</accession>
<evidence type="ECO:0000313" key="3">
    <source>
        <dbReference type="Proteomes" id="UP001201812"/>
    </source>
</evidence>
<proteinExistence type="predicted"/>
<gene>
    <name evidence="2" type="ORF">DdX_18922</name>
</gene>
<protein>
    <submittedName>
        <fullName evidence="2">Uncharacterized protein</fullName>
    </submittedName>
</protein>
<dbReference type="Proteomes" id="UP001201812">
    <property type="component" value="Unassembled WGS sequence"/>
</dbReference>
<comment type="caution">
    <text evidence="2">The sequence shown here is derived from an EMBL/GenBank/DDBJ whole genome shotgun (WGS) entry which is preliminary data.</text>
</comment>
<keyword evidence="3" id="KW-1185">Reference proteome</keyword>
<keyword evidence="1" id="KW-0732">Signal</keyword>
<feature type="signal peptide" evidence="1">
    <location>
        <begin position="1"/>
        <end position="24"/>
    </location>
</feature>
<evidence type="ECO:0000313" key="2">
    <source>
        <dbReference type="EMBL" id="KAI1696678.1"/>
    </source>
</evidence>
<feature type="chain" id="PRO_5042188992" evidence="1">
    <location>
        <begin position="25"/>
        <end position="259"/>
    </location>
</feature>
<name>A0AAD4MK30_9BILA</name>
<sequence length="259" mass="29990">MVAIKALIILSVILLATFVIVIEGEETFFARNITQAEEKCLNEFATYLWFGRCLDIYSQNDSSVCNAEIQELIWKKAEILWNDEVESKCAADIQSFPQCHCLQEFLQTKTGKQSTENTIVQCSNYRAFENCTNEVRRKCVAKVLDFRRVPWGCEEAFALYKCYDEQFQNATHCNNDIKKPFWEHEKYQVKRIFETECECVVELFDEKIKNAIPSQKSEPNSAYGFGIQSPPIGTMVIFGAFLSTMKDFGLMQYLLPMRF</sequence>
<dbReference type="EMBL" id="JAKKPZ010000313">
    <property type="protein sequence ID" value="KAI1696678.1"/>
    <property type="molecule type" value="Genomic_DNA"/>
</dbReference>